<dbReference type="PANTHER" id="PTHR16677:SF1">
    <property type="entry name" value="HEMATOPOIETIC PROGENITOR CELL ANTIGEN CD34"/>
    <property type="match status" value="1"/>
</dbReference>
<evidence type="ECO:0000256" key="6">
    <source>
        <dbReference type="ARBA" id="ARBA00023136"/>
    </source>
</evidence>
<keyword evidence="2 9" id="KW-0812">Transmembrane</keyword>
<comment type="subcellular location">
    <subcellularLocation>
        <location evidence="1">Membrane</location>
        <topology evidence="1">Single-pass type I membrane protein</topology>
    </subcellularLocation>
</comment>
<evidence type="ECO:0000256" key="5">
    <source>
        <dbReference type="ARBA" id="ARBA00022989"/>
    </source>
</evidence>
<evidence type="ECO:0000256" key="8">
    <source>
        <dbReference type="SAM" id="MobiDB-lite"/>
    </source>
</evidence>
<dbReference type="Proteomes" id="UP000261540">
    <property type="component" value="Unplaced"/>
</dbReference>
<name>A0A3B3QGY0_9TELE</name>
<dbReference type="InterPro" id="IPR013836">
    <property type="entry name" value="CD34/Podocalyxin"/>
</dbReference>
<evidence type="ECO:0000256" key="7">
    <source>
        <dbReference type="ARBA" id="ARBA00023180"/>
    </source>
</evidence>
<sequence>MSGKTIEDDAHAMAIMLNKEKVKNKMDLKEAVPYWTKHSPTVLVSLLLAGLLLAALLIGCYVLKNHRGHSAKGMKLADETFQVDEENQGNTLVSVAPLQPQEPQAPKPSINGESPDGGKCQPPPTNGHQTAKSPMADTEL</sequence>
<keyword evidence="3" id="KW-0732">Signal</keyword>
<evidence type="ECO:0000256" key="1">
    <source>
        <dbReference type="ARBA" id="ARBA00004479"/>
    </source>
</evidence>
<protein>
    <submittedName>
        <fullName evidence="10">Si:ch211-286o17.1</fullName>
    </submittedName>
</protein>
<reference evidence="10" key="1">
    <citation type="submission" date="2025-08" db="UniProtKB">
        <authorList>
            <consortium name="Ensembl"/>
        </authorList>
    </citation>
    <scope>IDENTIFICATION</scope>
</reference>
<evidence type="ECO:0000313" key="11">
    <source>
        <dbReference type="Proteomes" id="UP000261540"/>
    </source>
</evidence>
<evidence type="ECO:0000256" key="9">
    <source>
        <dbReference type="SAM" id="Phobius"/>
    </source>
</evidence>
<dbReference type="GO" id="GO:0005886">
    <property type="term" value="C:plasma membrane"/>
    <property type="evidence" value="ECO:0007669"/>
    <property type="project" value="UniProtKB-ARBA"/>
</dbReference>
<evidence type="ECO:0000313" key="10">
    <source>
        <dbReference type="Ensembl" id="ENSPKIP00000006027.1"/>
    </source>
</evidence>
<dbReference type="InterPro" id="IPR008083">
    <property type="entry name" value="CD34"/>
</dbReference>
<accession>A0A3B3QGY0</accession>
<dbReference type="GeneTree" id="ENSGT00390000008414"/>
<organism evidence="10 11">
    <name type="scientific">Paramormyrops kingsleyae</name>
    <dbReference type="NCBI Taxonomy" id="1676925"/>
    <lineage>
        <taxon>Eukaryota</taxon>
        <taxon>Metazoa</taxon>
        <taxon>Chordata</taxon>
        <taxon>Craniata</taxon>
        <taxon>Vertebrata</taxon>
        <taxon>Euteleostomi</taxon>
        <taxon>Actinopterygii</taxon>
        <taxon>Neopterygii</taxon>
        <taxon>Teleostei</taxon>
        <taxon>Osteoglossocephala</taxon>
        <taxon>Osteoglossomorpha</taxon>
        <taxon>Osteoglossiformes</taxon>
        <taxon>Mormyridae</taxon>
        <taxon>Paramormyrops</taxon>
    </lineage>
</organism>
<dbReference type="STRING" id="1676925.ENSPKIP00000006027"/>
<evidence type="ECO:0000256" key="4">
    <source>
        <dbReference type="ARBA" id="ARBA00022889"/>
    </source>
</evidence>
<dbReference type="AlphaFoldDB" id="A0A3B3QGY0"/>
<dbReference type="PANTHER" id="PTHR16677">
    <property type="entry name" value="HEMATOPOIETIC PROGENITOR CELL ANTIGEN CD34"/>
    <property type="match status" value="1"/>
</dbReference>
<keyword evidence="7" id="KW-0325">Glycoprotein</keyword>
<reference evidence="10" key="2">
    <citation type="submission" date="2025-09" db="UniProtKB">
        <authorList>
            <consortium name="Ensembl"/>
        </authorList>
    </citation>
    <scope>IDENTIFICATION</scope>
</reference>
<dbReference type="GO" id="GO:0007155">
    <property type="term" value="P:cell adhesion"/>
    <property type="evidence" value="ECO:0007669"/>
    <property type="project" value="UniProtKB-KW"/>
</dbReference>
<dbReference type="Pfam" id="PF06365">
    <property type="entry name" value="CD34_antigen"/>
    <property type="match status" value="1"/>
</dbReference>
<dbReference type="Ensembl" id="ENSPKIT00000030045.1">
    <property type="protein sequence ID" value="ENSPKIP00000006027.1"/>
    <property type="gene ID" value="ENSPKIG00000022478.1"/>
</dbReference>
<keyword evidence="6 9" id="KW-0472">Membrane</keyword>
<proteinExistence type="predicted"/>
<keyword evidence="4" id="KW-0130">Cell adhesion</keyword>
<evidence type="ECO:0000256" key="3">
    <source>
        <dbReference type="ARBA" id="ARBA00022729"/>
    </source>
</evidence>
<keyword evidence="5 9" id="KW-1133">Transmembrane helix</keyword>
<feature type="region of interest" description="Disordered" evidence="8">
    <location>
        <begin position="96"/>
        <end position="140"/>
    </location>
</feature>
<feature type="transmembrane region" description="Helical" evidence="9">
    <location>
        <begin position="42"/>
        <end position="63"/>
    </location>
</feature>
<keyword evidence="11" id="KW-1185">Reference proteome</keyword>
<evidence type="ECO:0000256" key="2">
    <source>
        <dbReference type="ARBA" id="ARBA00022692"/>
    </source>
</evidence>